<protein>
    <submittedName>
        <fullName evidence="2">Uncharacterized protein</fullName>
    </submittedName>
</protein>
<organism evidence="2 3">
    <name type="scientific">Byssothecium circinans</name>
    <dbReference type="NCBI Taxonomy" id="147558"/>
    <lineage>
        <taxon>Eukaryota</taxon>
        <taxon>Fungi</taxon>
        <taxon>Dikarya</taxon>
        <taxon>Ascomycota</taxon>
        <taxon>Pezizomycotina</taxon>
        <taxon>Dothideomycetes</taxon>
        <taxon>Pleosporomycetidae</taxon>
        <taxon>Pleosporales</taxon>
        <taxon>Massarineae</taxon>
        <taxon>Massarinaceae</taxon>
        <taxon>Byssothecium</taxon>
    </lineage>
</organism>
<evidence type="ECO:0000313" key="2">
    <source>
        <dbReference type="EMBL" id="KAF1952802.1"/>
    </source>
</evidence>
<dbReference type="EMBL" id="ML977008">
    <property type="protein sequence ID" value="KAF1952802.1"/>
    <property type="molecule type" value="Genomic_DNA"/>
</dbReference>
<proteinExistence type="predicted"/>
<feature type="compositionally biased region" description="Polar residues" evidence="1">
    <location>
        <begin position="74"/>
        <end position="83"/>
    </location>
</feature>
<sequence length="160" mass="16637">MILSFLYPSFIPSQASFLTQNLKSHIQVTFITPHAHPFIMKVSRLSILLLFGLVTAKTTAEGVHIGRNIKKLNTSKSIASANVPSTSKQPPQASAAPPSKTPSRPSAAPSDGSSAKVSVTSSPTSSSSPSKSSVIASSKKPATPSQSPTAKSTVVSQLRP</sequence>
<accession>A0A6A5TM69</accession>
<dbReference type="Proteomes" id="UP000800035">
    <property type="component" value="Unassembled WGS sequence"/>
</dbReference>
<feature type="compositionally biased region" description="Polar residues" evidence="1">
    <location>
        <begin position="143"/>
        <end position="160"/>
    </location>
</feature>
<name>A0A6A5TM69_9PLEO</name>
<evidence type="ECO:0000313" key="3">
    <source>
        <dbReference type="Proteomes" id="UP000800035"/>
    </source>
</evidence>
<gene>
    <name evidence="2" type="ORF">CC80DRAFT_170361</name>
</gene>
<reference evidence="2" key="1">
    <citation type="journal article" date="2020" name="Stud. Mycol.">
        <title>101 Dothideomycetes genomes: a test case for predicting lifestyles and emergence of pathogens.</title>
        <authorList>
            <person name="Haridas S."/>
            <person name="Albert R."/>
            <person name="Binder M."/>
            <person name="Bloem J."/>
            <person name="Labutti K."/>
            <person name="Salamov A."/>
            <person name="Andreopoulos B."/>
            <person name="Baker S."/>
            <person name="Barry K."/>
            <person name="Bills G."/>
            <person name="Bluhm B."/>
            <person name="Cannon C."/>
            <person name="Castanera R."/>
            <person name="Culley D."/>
            <person name="Daum C."/>
            <person name="Ezra D."/>
            <person name="Gonzalez J."/>
            <person name="Henrissat B."/>
            <person name="Kuo A."/>
            <person name="Liang C."/>
            <person name="Lipzen A."/>
            <person name="Lutzoni F."/>
            <person name="Magnuson J."/>
            <person name="Mondo S."/>
            <person name="Nolan M."/>
            <person name="Ohm R."/>
            <person name="Pangilinan J."/>
            <person name="Park H.-J."/>
            <person name="Ramirez L."/>
            <person name="Alfaro M."/>
            <person name="Sun H."/>
            <person name="Tritt A."/>
            <person name="Yoshinaga Y."/>
            <person name="Zwiers L.-H."/>
            <person name="Turgeon B."/>
            <person name="Goodwin S."/>
            <person name="Spatafora J."/>
            <person name="Crous P."/>
            <person name="Grigoriev I."/>
        </authorList>
    </citation>
    <scope>NUCLEOTIDE SEQUENCE</scope>
    <source>
        <strain evidence="2">CBS 675.92</strain>
    </source>
</reference>
<dbReference type="AlphaFoldDB" id="A0A6A5TM69"/>
<evidence type="ECO:0000256" key="1">
    <source>
        <dbReference type="SAM" id="MobiDB-lite"/>
    </source>
</evidence>
<feature type="compositionally biased region" description="Low complexity" evidence="1">
    <location>
        <begin position="84"/>
        <end position="142"/>
    </location>
</feature>
<keyword evidence="3" id="KW-1185">Reference proteome</keyword>
<feature type="region of interest" description="Disordered" evidence="1">
    <location>
        <begin position="74"/>
        <end position="160"/>
    </location>
</feature>